<evidence type="ECO:0000313" key="1">
    <source>
        <dbReference type="EMBL" id="CTQ71679.1"/>
    </source>
</evidence>
<organism evidence="1 2">
    <name type="scientific">Roseibium alexandrii</name>
    <dbReference type="NCBI Taxonomy" id="388408"/>
    <lineage>
        <taxon>Bacteria</taxon>
        <taxon>Pseudomonadati</taxon>
        <taxon>Pseudomonadota</taxon>
        <taxon>Alphaproteobacteria</taxon>
        <taxon>Hyphomicrobiales</taxon>
        <taxon>Stappiaceae</taxon>
        <taxon>Roseibium</taxon>
    </lineage>
</organism>
<dbReference type="InterPro" id="IPR027417">
    <property type="entry name" value="P-loop_NTPase"/>
</dbReference>
<keyword evidence="2" id="KW-1185">Reference proteome</keyword>
<accession>A0A0M7A9Y7</accession>
<sequence>MLVLITGASCSGKTSFARNLSAVQPYQLDLYDGVETLLPELETRHPDAEGSVVIEGLLSGSVSASRELIERCDCVIVLQTPITIRLLRSLRRDGISGWIRFIRNEFAWSRYCAPLLKPSETTVPIRHVSWQPERVGPA</sequence>
<name>A0A0M7A9Y7_9HYPH</name>
<dbReference type="SUPFAM" id="SSF52540">
    <property type="entry name" value="P-loop containing nucleoside triphosphate hydrolases"/>
    <property type="match status" value="1"/>
</dbReference>
<dbReference type="STRING" id="388408.LAX5112_02905"/>
<reference evidence="2" key="1">
    <citation type="submission" date="2015-07" db="EMBL/GenBank/DDBJ databases">
        <authorList>
            <person name="Rodrigo-Torres Lidia"/>
            <person name="Arahal R.David."/>
        </authorList>
    </citation>
    <scope>NUCLEOTIDE SEQUENCE [LARGE SCALE GENOMIC DNA]</scope>
    <source>
        <strain evidence="2">CECT 5112</strain>
    </source>
</reference>
<dbReference type="AlphaFoldDB" id="A0A0M7A9Y7"/>
<protein>
    <submittedName>
        <fullName evidence="1">Uridine/cytidine kinase</fullName>
    </submittedName>
</protein>
<evidence type="ECO:0000313" key="2">
    <source>
        <dbReference type="Proteomes" id="UP000053235"/>
    </source>
</evidence>
<keyword evidence="1" id="KW-0808">Transferase</keyword>
<proteinExistence type="predicted"/>
<dbReference type="EMBL" id="CXWD01000010">
    <property type="protein sequence ID" value="CTQ71679.1"/>
    <property type="molecule type" value="Genomic_DNA"/>
</dbReference>
<gene>
    <name evidence="1" type="ORF">LAX5112_02905</name>
</gene>
<dbReference type="Proteomes" id="UP000053235">
    <property type="component" value="Unassembled WGS sequence"/>
</dbReference>
<dbReference type="GO" id="GO:0016301">
    <property type="term" value="F:kinase activity"/>
    <property type="evidence" value="ECO:0007669"/>
    <property type="project" value="UniProtKB-KW"/>
</dbReference>
<keyword evidence="1" id="KW-0418">Kinase</keyword>